<dbReference type="PANTHER" id="PTHR24096:SF149">
    <property type="entry name" value="AMP-BINDING DOMAIN-CONTAINING PROTEIN-RELATED"/>
    <property type="match status" value="1"/>
</dbReference>
<proteinExistence type="inferred from homology"/>
<evidence type="ECO:0000313" key="6">
    <source>
        <dbReference type="Proteomes" id="UP000005239"/>
    </source>
</evidence>
<accession>A0A8R1UUJ8</accession>
<dbReference type="Gene3D" id="3.40.50.12780">
    <property type="entry name" value="N-terminal domain of ligase-like"/>
    <property type="match status" value="1"/>
</dbReference>
<dbReference type="AlphaFoldDB" id="A0A2A6C2E6"/>
<reference evidence="6" key="1">
    <citation type="journal article" date="2008" name="Nat. Genet.">
        <title>The Pristionchus pacificus genome provides a unique perspective on nematode lifestyle and parasitism.</title>
        <authorList>
            <person name="Dieterich C."/>
            <person name="Clifton S.W."/>
            <person name="Schuster L.N."/>
            <person name="Chinwalla A."/>
            <person name="Delehaunty K."/>
            <person name="Dinkelacker I."/>
            <person name="Fulton L."/>
            <person name="Fulton R."/>
            <person name="Godfrey J."/>
            <person name="Minx P."/>
            <person name="Mitreva M."/>
            <person name="Roeseler W."/>
            <person name="Tian H."/>
            <person name="Witte H."/>
            <person name="Yang S.P."/>
            <person name="Wilson R.K."/>
            <person name="Sommer R.J."/>
        </authorList>
    </citation>
    <scope>NUCLEOTIDE SEQUENCE [LARGE SCALE GENOMIC DNA]</scope>
    <source>
        <strain evidence="6">PS312</strain>
    </source>
</reference>
<sequence>MTAIRRELSVTLLLTAMHLERFIQVLISGDVFSLIAILTIKRARYLQNSFGTICIFQMVCDIAKLTLSTLFGLIPEEYAPPISSKHAILFAIHRFVFVVFPRAKDAWERTTPYAIAVCTIISIGKAGLPMYLDSNLYVWFDRERMMWFFTDSPETMRYITLHQIAFSFTEVSLVIVMDFISFTKLLCMRCKVSSNVWGAQSDLEVKLVFQEMIKSPCTPIPIPEGTVIDRILRTLKEQSISNPDKAAIALSFAGFLSSRGFKAGDRVTLALPNSIEWPVLHLGTWALGGSVVGSSTACKIYDTVYQLQDSSSSVVVTTEQMLETMIEAAKECPSVHTIVYLRSSENRLPDGVIDYKDTITYDPIEKITQVTMDTVCLIIYSSGTTGQPKGVIHTHRTLHCGVEQFRSHWLHEIYPVLGGREEEWFTDHQIVTTSCQHGYGFTLLNVFLVTASPVVIMRAFDGDVYLKVVEKYKPRMLFVTPPIFAFLAKDPKGIAASLASVQMIFCVAAPLGQELSDAFMAHHPNVKYIVQGFGMTEIFASHLPLLLEEGANASGGVPGAYFEQKIIDPGTLIPCKQGHRGEVLVRGAPQTIGYLNKPEAGKSLFDDEGWVHTGDIGYINERGFLYIVDRMKELIKVNYMKQIVSVFPAEIEGAILGSSRIRDVAIVGIPGIDGGELIRAYVVKSDNTLTEKDVEATVADKLAEFKWITGGVIFLDAIPRNAAGKILRRELRDNTN</sequence>
<dbReference type="SUPFAM" id="SSF56801">
    <property type="entry name" value="Acetyl-CoA synthetase-like"/>
    <property type="match status" value="1"/>
</dbReference>
<protein>
    <submittedName>
        <fullName evidence="5">G protein-coupled receptor</fullName>
    </submittedName>
</protein>
<dbReference type="Pfam" id="PF10328">
    <property type="entry name" value="7TM_GPCR_Srx"/>
    <property type="match status" value="1"/>
</dbReference>
<dbReference type="GO" id="GO:0016405">
    <property type="term" value="F:CoA-ligase activity"/>
    <property type="evidence" value="ECO:0000318"/>
    <property type="project" value="GO_Central"/>
</dbReference>
<gene>
    <name evidence="5" type="primary">WBGene00279063</name>
</gene>
<comment type="similarity">
    <text evidence="2">Belongs to the ATP-dependent AMP-binding enzyme family.</text>
</comment>
<evidence type="ECO:0000256" key="1">
    <source>
        <dbReference type="ARBA" id="ARBA00004275"/>
    </source>
</evidence>
<dbReference type="InterPro" id="IPR000873">
    <property type="entry name" value="AMP-dep_synth/lig_dom"/>
</dbReference>
<keyword evidence="4" id="KW-0576">Peroxisome</keyword>
<evidence type="ECO:0000313" key="5">
    <source>
        <dbReference type="EnsemblMetazoa" id="PPA40694.1"/>
    </source>
</evidence>
<dbReference type="InterPro" id="IPR025110">
    <property type="entry name" value="AMP-bd_C"/>
</dbReference>
<dbReference type="Gene3D" id="3.30.300.30">
    <property type="match status" value="1"/>
</dbReference>
<dbReference type="PROSITE" id="PS00455">
    <property type="entry name" value="AMP_BINDING"/>
    <property type="match status" value="1"/>
</dbReference>
<dbReference type="InterPro" id="IPR042099">
    <property type="entry name" value="ANL_N_sf"/>
</dbReference>
<organism evidence="5 6">
    <name type="scientific">Pristionchus pacificus</name>
    <name type="common">Parasitic nematode worm</name>
    <dbReference type="NCBI Taxonomy" id="54126"/>
    <lineage>
        <taxon>Eukaryota</taxon>
        <taxon>Metazoa</taxon>
        <taxon>Ecdysozoa</taxon>
        <taxon>Nematoda</taxon>
        <taxon>Chromadorea</taxon>
        <taxon>Rhabditida</taxon>
        <taxon>Rhabditina</taxon>
        <taxon>Diplogasteromorpha</taxon>
        <taxon>Diplogasteroidea</taxon>
        <taxon>Neodiplogasteridae</taxon>
        <taxon>Pristionchus</taxon>
    </lineage>
</organism>
<name>A0A2A6C2E6_PRIPA</name>
<reference evidence="5" key="2">
    <citation type="submission" date="2022-06" db="UniProtKB">
        <authorList>
            <consortium name="EnsemblMetazoa"/>
        </authorList>
    </citation>
    <scope>IDENTIFICATION</scope>
    <source>
        <strain evidence="5">PS312</strain>
    </source>
</reference>
<dbReference type="InterPro" id="IPR045851">
    <property type="entry name" value="AMP-bd_C_sf"/>
</dbReference>
<keyword evidence="6" id="KW-1185">Reference proteome</keyword>
<comment type="subcellular location">
    <subcellularLocation>
        <location evidence="1">Peroxisome</location>
    </subcellularLocation>
</comment>
<dbReference type="Pfam" id="PF00501">
    <property type="entry name" value="AMP-binding"/>
    <property type="match status" value="1"/>
</dbReference>
<dbReference type="PANTHER" id="PTHR24096">
    <property type="entry name" value="LONG-CHAIN-FATTY-ACID--COA LIGASE"/>
    <property type="match status" value="1"/>
</dbReference>
<dbReference type="GO" id="GO:0005777">
    <property type="term" value="C:peroxisome"/>
    <property type="evidence" value="ECO:0007669"/>
    <property type="project" value="UniProtKB-SubCell"/>
</dbReference>
<dbReference type="InterPro" id="IPR020845">
    <property type="entry name" value="AMP-binding_CS"/>
</dbReference>
<dbReference type="Pfam" id="PF13193">
    <property type="entry name" value="AMP-binding_C"/>
    <property type="match status" value="1"/>
</dbReference>
<dbReference type="EnsemblMetazoa" id="PPA40694.1">
    <property type="protein sequence ID" value="PPA40694.1"/>
    <property type="gene ID" value="WBGene00279063"/>
</dbReference>
<evidence type="ECO:0000256" key="3">
    <source>
        <dbReference type="ARBA" id="ARBA00022598"/>
    </source>
</evidence>
<dbReference type="InterPro" id="IPR019430">
    <property type="entry name" value="7TM_GPCR_serpentine_rcpt_Srx"/>
</dbReference>
<evidence type="ECO:0000256" key="4">
    <source>
        <dbReference type="ARBA" id="ARBA00023140"/>
    </source>
</evidence>
<evidence type="ECO:0000256" key="2">
    <source>
        <dbReference type="ARBA" id="ARBA00006432"/>
    </source>
</evidence>
<dbReference type="Proteomes" id="UP000005239">
    <property type="component" value="Unassembled WGS sequence"/>
</dbReference>
<keyword evidence="3" id="KW-0436">Ligase</keyword>
<accession>A0A2A6C2E6</accession>